<keyword evidence="3" id="KW-0808">Transferase</keyword>
<evidence type="ECO:0000256" key="1">
    <source>
        <dbReference type="SAM" id="Phobius"/>
    </source>
</evidence>
<dbReference type="Proteomes" id="UP000824165">
    <property type="component" value="Unassembled WGS sequence"/>
</dbReference>
<feature type="transmembrane region" description="Helical" evidence="1">
    <location>
        <begin position="373"/>
        <end position="395"/>
    </location>
</feature>
<feature type="transmembrane region" description="Helical" evidence="1">
    <location>
        <begin position="16"/>
        <end position="36"/>
    </location>
</feature>
<dbReference type="GO" id="GO:0009103">
    <property type="term" value="P:lipopolysaccharide biosynthetic process"/>
    <property type="evidence" value="ECO:0007669"/>
    <property type="project" value="TreeGrafter"/>
</dbReference>
<feature type="transmembrane region" description="Helical" evidence="1">
    <location>
        <begin position="164"/>
        <end position="183"/>
    </location>
</feature>
<evidence type="ECO:0000313" key="3">
    <source>
        <dbReference type="EMBL" id="HIT84905.1"/>
    </source>
</evidence>
<feature type="domain" description="Acyltransferase 3" evidence="2">
    <location>
        <begin position="76"/>
        <end position="429"/>
    </location>
</feature>
<dbReference type="GO" id="GO:0016020">
    <property type="term" value="C:membrane"/>
    <property type="evidence" value="ECO:0007669"/>
    <property type="project" value="TreeGrafter"/>
</dbReference>
<comment type="caution">
    <text evidence="3">The sequence shown here is derived from an EMBL/GenBank/DDBJ whole genome shotgun (WGS) entry which is preliminary data.</text>
</comment>
<organism evidence="3 4">
    <name type="scientific">Candidatus Ornithomonoglobus intestinigallinarum</name>
    <dbReference type="NCBI Taxonomy" id="2840894"/>
    <lineage>
        <taxon>Bacteria</taxon>
        <taxon>Bacillati</taxon>
        <taxon>Bacillota</taxon>
        <taxon>Clostridia</taxon>
        <taxon>Candidatus Ornithomonoglobus</taxon>
    </lineage>
</organism>
<accession>A0A9D1H231</accession>
<dbReference type="InterPro" id="IPR050879">
    <property type="entry name" value="Acyltransferase_3"/>
</dbReference>
<protein>
    <submittedName>
        <fullName evidence="3">Acyltransferase</fullName>
    </submittedName>
</protein>
<feature type="transmembrane region" description="Helical" evidence="1">
    <location>
        <begin position="342"/>
        <end position="361"/>
    </location>
</feature>
<keyword evidence="3" id="KW-0012">Acyltransferase</keyword>
<feature type="transmembrane region" description="Helical" evidence="1">
    <location>
        <begin position="273"/>
        <end position="293"/>
    </location>
</feature>
<dbReference type="PANTHER" id="PTHR23028">
    <property type="entry name" value="ACETYLTRANSFERASE"/>
    <property type="match status" value="1"/>
</dbReference>
<feature type="transmembrane region" description="Helical" evidence="1">
    <location>
        <begin position="209"/>
        <end position="230"/>
    </location>
</feature>
<feature type="transmembrane region" description="Helical" evidence="1">
    <location>
        <begin position="242"/>
        <end position="261"/>
    </location>
</feature>
<dbReference type="AlphaFoldDB" id="A0A9D1H231"/>
<sequence>MLKQVFEACGAMPPNLIITLMLLALFCAAAAVSYYGEKKRRPPVKSVSKRKRKKGVRTSAEANNCSAAGSAYLPVLDGLRAVCALLIFVFHDWQQTWLSAKFQIGGHILNLEPIQRYGYIAIDAFFVMSGFCLFYPTARSMFGECKKCTWKEFYIKRARRILPAYYLMLIILLIFPALSYTAYNVNSAADVAKHFGLHALFLHIYDPSAGGSVISTAWTLGIEAAFYAAFPFIDFVFRKKPAAVFAVMFAAAQALRLYTASAPNVGMYRMQNPLLYLDIFGAGMLSAYCVVYFRHKGAAGRDTRAALTIVSVLCLVCVYMYMLWMGSARIEGMDAQSYHRLLYRWIPAWLFALFIFSASYSAEKWQKFWGNRFFVFMSGISYSFYLWHQNIHIALRKAHIPPTPAEPVMSDRPAMVIFALLSISISIAAAVISTYAVEKPIVRYGYKGCAVRTAAAVKKLFKRG</sequence>
<keyword evidence="1" id="KW-0812">Transmembrane</keyword>
<feature type="transmembrane region" description="Helical" evidence="1">
    <location>
        <begin position="71"/>
        <end position="90"/>
    </location>
</feature>
<keyword evidence="1" id="KW-0472">Membrane</keyword>
<reference evidence="3" key="1">
    <citation type="submission" date="2020-10" db="EMBL/GenBank/DDBJ databases">
        <authorList>
            <person name="Gilroy R."/>
        </authorList>
    </citation>
    <scope>NUCLEOTIDE SEQUENCE</scope>
    <source>
        <strain evidence="3">CHK181-108</strain>
    </source>
</reference>
<dbReference type="InterPro" id="IPR002656">
    <property type="entry name" value="Acyl_transf_3_dom"/>
</dbReference>
<feature type="transmembrane region" description="Helical" evidence="1">
    <location>
        <begin position="305"/>
        <end position="322"/>
    </location>
</feature>
<gene>
    <name evidence="3" type="ORF">IAA60_03250</name>
</gene>
<dbReference type="EMBL" id="DVLU01000028">
    <property type="protein sequence ID" value="HIT84905.1"/>
    <property type="molecule type" value="Genomic_DNA"/>
</dbReference>
<proteinExistence type="predicted"/>
<evidence type="ECO:0000313" key="4">
    <source>
        <dbReference type="Proteomes" id="UP000824165"/>
    </source>
</evidence>
<evidence type="ECO:0000259" key="2">
    <source>
        <dbReference type="Pfam" id="PF01757"/>
    </source>
</evidence>
<dbReference type="PANTHER" id="PTHR23028:SF53">
    <property type="entry name" value="ACYL_TRANSF_3 DOMAIN-CONTAINING PROTEIN"/>
    <property type="match status" value="1"/>
</dbReference>
<name>A0A9D1H231_9FIRM</name>
<dbReference type="GO" id="GO:0016747">
    <property type="term" value="F:acyltransferase activity, transferring groups other than amino-acyl groups"/>
    <property type="evidence" value="ECO:0007669"/>
    <property type="project" value="InterPro"/>
</dbReference>
<reference evidence="3" key="2">
    <citation type="journal article" date="2021" name="PeerJ">
        <title>Extensive microbial diversity within the chicken gut microbiome revealed by metagenomics and culture.</title>
        <authorList>
            <person name="Gilroy R."/>
            <person name="Ravi A."/>
            <person name="Getino M."/>
            <person name="Pursley I."/>
            <person name="Horton D.L."/>
            <person name="Alikhan N.F."/>
            <person name="Baker D."/>
            <person name="Gharbi K."/>
            <person name="Hall N."/>
            <person name="Watson M."/>
            <person name="Adriaenssens E.M."/>
            <person name="Foster-Nyarko E."/>
            <person name="Jarju S."/>
            <person name="Secka A."/>
            <person name="Antonio M."/>
            <person name="Oren A."/>
            <person name="Chaudhuri R.R."/>
            <person name="La Ragione R."/>
            <person name="Hildebrand F."/>
            <person name="Pallen M.J."/>
        </authorList>
    </citation>
    <scope>NUCLEOTIDE SEQUENCE</scope>
    <source>
        <strain evidence="3">CHK181-108</strain>
    </source>
</reference>
<feature type="transmembrane region" description="Helical" evidence="1">
    <location>
        <begin position="117"/>
        <end position="137"/>
    </location>
</feature>
<keyword evidence="1" id="KW-1133">Transmembrane helix</keyword>
<feature type="transmembrane region" description="Helical" evidence="1">
    <location>
        <begin position="415"/>
        <end position="437"/>
    </location>
</feature>
<dbReference type="Pfam" id="PF01757">
    <property type="entry name" value="Acyl_transf_3"/>
    <property type="match status" value="1"/>
</dbReference>